<dbReference type="VEuPathDB" id="PlasmoDB:PYYM_1320700"/>
<accession>A0A077YAR3</accession>
<name>A0A077YAR3_PLAYE</name>
<proteinExistence type="predicted"/>
<dbReference type="RefSeq" id="XP_726176.2">
    <property type="nucleotide sequence ID" value="XM_721083.2"/>
</dbReference>
<reference evidence="1" key="3">
    <citation type="submission" date="2014-05" db="EMBL/GenBank/DDBJ databases">
        <authorList>
            <person name="Aslett A.Martin."/>
            <person name="De Silva Nishadi"/>
        </authorList>
    </citation>
    <scope>NUCLEOTIDE SEQUENCE</scope>
    <source>
        <strain evidence="1">YM</strain>
    </source>
</reference>
<evidence type="ECO:0000313" key="4">
    <source>
        <dbReference type="Proteomes" id="UP000072904"/>
    </source>
</evidence>
<dbReference type="AlphaFoldDB" id="A0A077YAR3"/>
<evidence type="ECO:0000313" key="1">
    <source>
        <dbReference type="EMBL" id="CDU19857.1"/>
    </source>
</evidence>
<dbReference type="OrthoDB" id="411182at2759"/>
<reference evidence="2" key="2">
    <citation type="submission" date="2014-05" db="EMBL/GenBank/DDBJ databases">
        <authorList>
            <person name="Aslett M.A."/>
            <person name="De Silva N."/>
        </authorList>
    </citation>
    <scope>NUCLEOTIDE SEQUENCE</scope>
    <source>
        <strain evidence="2">17X</strain>
    </source>
</reference>
<organism evidence="1 4">
    <name type="scientific">Plasmodium yoelii</name>
    <dbReference type="NCBI Taxonomy" id="5861"/>
    <lineage>
        <taxon>Eukaryota</taxon>
        <taxon>Sar</taxon>
        <taxon>Alveolata</taxon>
        <taxon>Apicomplexa</taxon>
        <taxon>Aconoidasida</taxon>
        <taxon>Haemosporida</taxon>
        <taxon>Plasmodiidae</taxon>
        <taxon>Plasmodium</taxon>
        <taxon>Plasmodium (Vinckeia)</taxon>
    </lineage>
</organism>
<evidence type="ECO:0000313" key="3">
    <source>
        <dbReference type="Proteomes" id="UP000072874"/>
    </source>
</evidence>
<dbReference type="VEuPathDB" id="PlasmoDB:Py17XNL_001303098"/>
<dbReference type="EMBL" id="LM993667">
    <property type="protein sequence ID" value="VTZ80614.1"/>
    <property type="molecule type" value="Genomic_DNA"/>
</dbReference>
<dbReference type="Proteomes" id="UP000072904">
    <property type="component" value="Chromosome 13"/>
</dbReference>
<dbReference type="Proteomes" id="UP000072874">
    <property type="component" value="Chromosome 13"/>
</dbReference>
<dbReference type="OMA" id="IWAGYYN"/>
<dbReference type="EMBL" id="LK934641">
    <property type="protein sequence ID" value="CDU19857.1"/>
    <property type="molecule type" value="Genomic_DNA"/>
</dbReference>
<evidence type="ECO:0000313" key="2">
    <source>
        <dbReference type="EMBL" id="VTZ80614.1"/>
    </source>
</evidence>
<dbReference type="VEuPathDB" id="PlasmoDB:PY17X_1323700"/>
<dbReference type="VEuPathDB" id="PlasmoDB:PY00670"/>
<sequence>MNKNLLLQFFEYRIKKKNLLYRQKFFFFSLIRENNDNVNFIYNVIPANKNIYCKENGRYQIGKRGKINIPHFMCYSNLGIANDRMNNVHNGNNEHRHFKNKDYHINKELGEINSLENILDETNSTIYINDICFQMDKMILKCQTYEDILSILVTHRGALFLQNLITAIRMLSGFVIEDKKKKKMEEELSMSSIKYSEYVDIKDNNNKANGTIHLDNNKGVVFENSQTNDTYNEEENNINANSQIDNESNVSLLNDETGIDIIERNALEKYKNIFETLNNKELVKSENKFEKKRNIEEIIVLDERFNLLIDDIYKNRKHFDVISICHILISLKELNYKHFLLFNCFNNPLKKFDIYIKEQFENNQKNISHINLVIHLLLKCFDAYIWAGYYNLDIYNKLINSILLNNFIYVNHKFLQEQHYDKINKYTFMNYTYDINYPIHMDEVLKTFNLKNDLTELHNFNSTFYSSKNSYIEPCEVEENIDKKEIINDYETKDKVNLSQKQINKLNGPIIEGKNEDEIKKDENYINTITPIKNIDKNNNDNGWFCCPIFLNPELFLKSIEICKNIYAYNPDFFIKCEKIVYYYTQYLSPSNLSLIADAFSKHKVFSLEHDRLFFHISKILENNFDKFSYEDVFIIMRSFKKMNLCFKNSIILSAKLFREYFDYLYINRKECILSLKDISILIEALSFFDFSHENIDNCIISSLKYLEDYIDEIDEETSINISYSLVLSNLINANTYLFSFLWRKIGKTTFWEKRKQQICLLWLSHMIQFKWLDYDLPKLCVLESLKIFFLKRKEKIFSFYKIVLYISNILNQFNIQHDVFVDIYGPYILDILIKNKKQVIILTQDTTRNDINMQLGDSKIIFNHLKLYGYNVRSINIKYFDSLSENQKRDYIKDVVSYF</sequence>
<reference evidence="3 4" key="1">
    <citation type="journal article" date="2014" name="BMC Biol.">
        <title>A comprehensive evaluation of rodent malaria parasite genomes and gene expression.</title>
        <authorList>
            <person name="Otto T.D."/>
            <person name="Bohme U."/>
            <person name="Jackson A.P."/>
            <person name="Hunt M."/>
            <person name="Franke-Fayard B."/>
            <person name="Hoeijmakers W.A."/>
            <person name="Religa A.A."/>
            <person name="Robertson L."/>
            <person name="Sanders M."/>
            <person name="Ogun S.A."/>
            <person name="Cunningham D."/>
            <person name="Erhart A."/>
            <person name="Billker O."/>
            <person name="Khan S.M."/>
            <person name="Stunnenberg H.G."/>
            <person name="Langhorne J."/>
            <person name="Holder A.A."/>
            <person name="Waters A.P."/>
            <person name="Newbold C.I."/>
            <person name="Pain A."/>
            <person name="Berriman M."/>
            <person name="Janse C.J."/>
        </authorList>
    </citation>
    <scope>NUCLEOTIDE SEQUENCE [LARGE SCALE GENOMIC DNA]</scope>
    <source>
        <strain evidence="2 3">17X</strain>
        <strain evidence="1 4">YM</strain>
    </source>
</reference>
<protein>
    <submittedName>
        <fullName evidence="1">SNARE protein, putative</fullName>
    </submittedName>
</protein>
<dbReference type="GeneID" id="3791516"/>
<gene>
    <name evidence="2" type="ORF">PY17X_1323700</name>
    <name evidence="1" type="ORF">PYYM_1320700</name>
</gene>
<dbReference type="KEGG" id="pyo:PY17X_1323700"/>
<reference evidence="2" key="4">
    <citation type="submission" date="2019-05" db="EMBL/GenBank/DDBJ databases">
        <authorList>
            <consortium name="Pathogen Informatics"/>
        </authorList>
    </citation>
    <scope>NUCLEOTIDE SEQUENCE</scope>
    <source>
        <strain evidence="2">17X</strain>
    </source>
</reference>